<protein>
    <recommendedName>
        <fullName evidence="3">AB hydrolase-1 domain-containing protein</fullName>
    </recommendedName>
</protein>
<dbReference type="Pfam" id="PF00561">
    <property type="entry name" value="Abhydrolase_1"/>
    <property type="match status" value="1"/>
</dbReference>
<name>A0A819A553_9BILA</name>
<sequence length="306" mass="34890">MVRTNISIPCIWGGNVEGIMIKNDRAAANDFDDDTKKIICIHGWLDNVNSFLPLAEKLVNDRPNYEIFAYDRAGHGFSSHLPKGCEYSMAGVIEDLRTVILHLGWDKTKFSMLGHSYGAVFGMVYAACYPEEVECIVAMDNVPSSETPPEDIFKCYRSRIDASLQYHTKPVRTLHHDLSYEALQQLTKFRRPGLTDEGAKLIVERTVRLDKDNKLSATMDEAIKVLPIYPFTDELSRSVTQAMKASIFVIFASNSDRSKYKKTLDYLKECNPNYELAIINGPHDFHLTNAKEVVDLVKRYFDKYLR</sequence>
<dbReference type="EMBL" id="CAJNYV010001860">
    <property type="protein sequence ID" value="CAF3441411.1"/>
    <property type="molecule type" value="Genomic_DNA"/>
</dbReference>
<keyword evidence="2" id="KW-0378">Hydrolase</keyword>
<dbReference type="EMBL" id="CAJNYD010003673">
    <property type="protein sequence ID" value="CAF3535934.1"/>
    <property type="molecule type" value="Genomic_DNA"/>
</dbReference>
<dbReference type="EMBL" id="CAJNXB010002001">
    <property type="protein sequence ID" value="CAF3208540.1"/>
    <property type="molecule type" value="Genomic_DNA"/>
</dbReference>
<dbReference type="InterPro" id="IPR000073">
    <property type="entry name" value="AB_hydrolase_1"/>
</dbReference>
<dbReference type="Proteomes" id="UP000663869">
    <property type="component" value="Unassembled WGS sequence"/>
</dbReference>
<comment type="caution">
    <text evidence="8">The sequence shown here is derived from an EMBL/GenBank/DDBJ whole genome shotgun (WGS) entry which is preliminary data.</text>
</comment>
<feature type="domain" description="AB hydrolase-1" evidence="3">
    <location>
        <begin position="38"/>
        <end position="289"/>
    </location>
</feature>
<dbReference type="GO" id="GO:0016020">
    <property type="term" value="C:membrane"/>
    <property type="evidence" value="ECO:0007669"/>
    <property type="project" value="TreeGrafter"/>
</dbReference>
<dbReference type="PANTHER" id="PTHR43798">
    <property type="entry name" value="MONOACYLGLYCEROL LIPASE"/>
    <property type="match status" value="1"/>
</dbReference>
<dbReference type="GO" id="GO:0016787">
    <property type="term" value="F:hydrolase activity"/>
    <property type="evidence" value="ECO:0007669"/>
    <property type="project" value="UniProtKB-KW"/>
</dbReference>
<evidence type="ECO:0000313" key="9">
    <source>
        <dbReference type="Proteomes" id="UP000663872"/>
    </source>
</evidence>
<dbReference type="OrthoDB" id="190201at2759"/>
<dbReference type="SUPFAM" id="SSF53474">
    <property type="entry name" value="alpha/beta-Hydrolases"/>
    <property type="match status" value="1"/>
</dbReference>
<dbReference type="InterPro" id="IPR050266">
    <property type="entry name" value="AB_hydrolase_sf"/>
</dbReference>
<dbReference type="PANTHER" id="PTHR43798:SF14">
    <property type="entry name" value="SERINE HYDROLASE-LIKE PROTEIN DDB_G0286239"/>
    <property type="match status" value="1"/>
</dbReference>
<evidence type="ECO:0000256" key="1">
    <source>
        <dbReference type="ARBA" id="ARBA00008645"/>
    </source>
</evidence>
<reference evidence="8" key="1">
    <citation type="submission" date="2021-02" db="EMBL/GenBank/DDBJ databases">
        <authorList>
            <person name="Nowell W R."/>
        </authorList>
    </citation>
    <scope>NUCLEOTIDE SEQUENCE</scope>
</reference>
<evidence type="ECO:0000313" key="5">
    <source>
        <dbReference type="EMBL" id="CAF3441411.1"/>
    </source>
</evidence>
<dbReference type="Proteomes" id="UP000663833">
    <property type="component" value="Unassembled WGS sequence"/>
</dbReference>
<dbReference type="InterPro" id="IPR029058">
    <property type="entry name" value="AB_hydrolase_fold"/>
</dbReference>
<evidence type="ECO:0000313" key="8">
    <source>
        <dbReference type="EMBL" id="CAF3779868.1"/>
    </source>
</evidence>
<dbReference type="EMBL" id="CAJNYT010005854">
    <property type="protein sequence ID" value="CAF3779868.1"/>
    <property type="molecule type" value="Genomic_DNA"/>
</dbReference>
<evidence type="ECO:0000256" key="2">
    <source>
        <dbReference type="ARBA" id="ARBA00022801"/>
    </source>
</evidence>
<evidence type="ECO:0000259" key="3">
    <source>
        <dbReference type="Pfam" id="PF00561"/>
    </source>
</evidence>
<dbReference type="EMBL" id="CAJNYU010003038">
    <property type="protein sequence ID" value="CAF3625084.1"/>
    <property type="molecule type" value="Genomic_DNA"/>
</dbReference>
<proteinExistence type="inferred from homology"/>
<dbReference type="Proteomes" id="UP000663825">
    <property type="component" value="Unassembled WGS sequence"/>
</dbReference>
<dbReference type="Gene3D" id="3.40.50.1820">
    <property type="entry name" value="alpha/beta hydrolase"/>
    <property type="match status" value="1"/>
</dbReference>
<evidence type="ECO:0000313" key="4">
    <source>
        <dbReference type="EMBL" id="CAF3208540.1"/>
    </source>
</evidence>
<evidence type="ECO:0000313" key="7">
    <source>
        <dbReference type="EMBL" id="CAF3625084.1"/>
    </source>
</evidence>
<organism evidence="8 9">
    <name type="scientific">Rotaria socialis</name>
    <dbReference type="NCBI Taxonomy" id="392032"/>
    <lineage>
        <taxon>Eukaryota</taxon>
        <taxon>Metazoa</taxon>
        <taxon>Spiralia</taxon>
        <taxon>Gnathifera</taxon>
        <taxon>Rotifera</taxon>
        <taxon>Eurotatoria</taxon>
        <taxon>Bdelloidea</taxon>
        <taxon>Philodinida</taxon>
        <taxon>Philodinidae</taxon>
        <taxon>Rotaria</taxon>
    </lineage>
</organism>
<accession>A0A819A553</accession>
<dbReference type="Proteomes" id="UP000663865">
    <property type="component" value="Unassembled WGS sequence"/>
</dbReference>
<dbReference type="Proteomes" id="UP000663872">
    <property type="component" value="Unassembled WGS sequence"/>
</dbReference>
<gene>
    <name evidence="7" type="ORF">FME351_LOCUS23141</name>
    <name evidence="8" type="ORF">GRG538_LOCUS32980</name>
    <name evidence="5" type="ORF">KIK155_LOCUS11678</name>
    <name evidence="6" type="ORF">LUA448_LOCUS27215</name>
    <name evidence="4" type="ORF">TIS948_LOCUS13007</name>
</gene>
<evidence type="ECO:0000313" key="6">
    <source>
        <dbReference type="EMBL" id="CAF3535934.1"/>
    </source>
</evidence>
<dbReference type="AlphaFoldDB" id="A0A819A553"/>
<comment type="similarity">
    <text evidence="1">Belongs to the AB hydrolase superfamily.</text>
</comment>